<dbReference type="SMART" id="SM00164">
    <property type="entry name" value="TBC"/>
    <property type="match status" value="1"/>
</dbReference>
<proteinExistence type="predicted"/>
<evidence type="ECO:0000256" key="1">
    <source>
        <dbReference type="SAM" id="MobiDB-lite"/>
    </source>
</evidence>
<feature type="compositionally biased region" description="Polar residues" evidence="1">
    <location>
        <begin position="167"/>
        <end position="176"/>
    </location>
</feature>
<evidence type="ECO:0000313" key="3">
    <source>
        <dbReference type="EMBL" id="KAK4546133.1"/>
    </source>
</evidence>
<feature type="domain" description="Rab-GAP TBC" evidence="2">
    <location>
        <begin position="566"/>
        <end position="772"/>
    </location>
</feature>
<dbReference type="Gene3D" id="1.10.10.750">
    <property type="entry name" value="Ypt/Rab-GAP domain of gyp1p, domain 1"/>
    <property type="match status" value="1"/>
</dbReference>
<dbReference type="Gene3D" id="1.10.8.270">
    <property type="entry name" value="putative rabgap domain of human tbc1 domain family member 14 like domains"/>
    <property type="match status" value="1"/>
</dbReference>
<dbReference type="PANTHER" id="PTHR47219:SF9">
    <property type="entry name" value="GTPASE ACTIVATING PROTEIN AND CENTROSOME-ASSOCIATED, ISOFORM B"/>
    <property type="match status" value="1"/>
</dbReference>
<dbReference type="GO" id="GO:0031267">
    <property type="term" value="F:small GTPase binding"/>
    <property type="evidence" value="ECO:0007669"/>
    <property type="project" value="TreeGrafter"/>
</dbReference>
<evidence type="ECO:0000259" key="2">
    <source>
        <dbReference type="PROSITE" id="PS50086"/>
    </source>
</evidence>
<organism evidence="3 4">
    <name type="scientific">Oleoguttula mirabilis</name>
    <dbReference type="NCBI Taxonomy" id="1507867"/>
    <lineage>
        <taxon>Eukaryota</taxon>
        <taxon>Fungi</taxon>
        <taxon>Dikarya</taxon>
        <taxon>Ascomycota</taxon>
        <taxon>Pezizomycotina</taxon>
        <taxon>Dothideomycetes</taxon>
        <taxon>Dothideomycetidae</taxon>
        <taxon>Mycosphaerellales</taxon>
        <taxon>Teratosphaeriaceae</taxon>
        <taxon>Oleoguttula</taxon>
    </lineage>
</organism>
<keyword evidence="4" id="KW-1185">Reference proteome</keyword>
<dbReference type="GO" id="GO:0005096">
    <property type="term" value="F:GTPase activator activity"/>
    <property type="evidence" value="ECO:0007669"/>
    <property type="project" value="TreeGrafter"/>
</dbReference>
<name>A0AAV9JLF1_9PEZI</name>
<feature type="region of interest" description="Disordered" evidence="1">
    <location>
        <begin position="85"/>
        <end position="188"/>
    </location>
</feature>
<gene>
    <name evidence="3" type="ORF">LTR36_002270</name>
</gene>
<dbReference type="InterPro" id="IPR000195">
    <property type="entry name" value="Rab-GAP-TBC_dom"/>
</dbReference>
<dbReference type="InterPro" id="IPR053949">
    <property type="entry name" value="SBE2/SBE22_M"/>
</dbReference>
<dbReference type="Gene3D" id="1.10.472.80">
    <property type="entry name" value="Ypt/Rab-GAP domain of gyp1p, domain 3"/>
    <property type="match status" value="1"/>
</dbReference>
<dbReference type="Proteomes" id="UP001324427">
    <property type="component" value="Unassembled WGS sequence"/>
</dbReference>
<feature type="region of interest" description="Disordered" evidence="1">
    <location>
        <begin position="212"/>
        <end position="406"/>
    </location>
</feature>
<dbReference type="EMBL" id="JAVFHQ010000016">
    <property type="protein sequence ID" value="KAK4546133.1"/>
    <property type="molecule type" value="Genomic_DNA"/>
</dbReference>
<sequence length="837" mass="93135">MARLPLIITSTHHNDDTYGGEQAAPIHFEYDYVRSLILGKRKVGGSNNQNRVLCMSLPEIAGVSRSISGYRSLTTPSLERETTMAALDDGGVVETAPSSPPELTYSKSSKSDDSSYRSDSLSGDDGSTEKLSHFEDITVQDDSGRESPEDCNVKPESRPTLRRPLKRSSTQNNATQRAGMLPANTQREHRYPSLKGTVDGVLHDQTLNLPRHRGMRRGYTSPSSPNLVMPGPRRFASRSPSPVNSTSPHGLSSSPQMLSATTSQSSWSAPAHTPNGGFVRRQSWQPGRKTAKQLEAEFDDGDDEVPDEARLENVPVTGIPGQPLMKTPSPRRRPAHLSLTAHSSLHSANVPKNAKRPSAPTIMPNGQYGAPRSPRHGRPPMMPHSATVTTFPPEQLSHKHRSKSWAEDLSNEARELSAALEEYAERLSVDKRRSGTSSAASSPPRPSLSKTRARTSILELPQKQKGNIMIDPLPISKEKEAVLTRTRPSWLPPKDQREDQKHVREWEQMMARAAEAEKKKALKVQEEAESKEELQSSLATTWEERILPEWDTVIKEPRTRELWWRGVTPKSRGLVWRKAVGNELELSQASFETALRRATEREKQIAEMPSEERSNSKEAAWFGAITRDVPNVYPETEVFEKGSPVHQALSDVLKAYAMYRSDVGYVYGIHLVAGVLCLHMRAGDAFVTLANMLNRPLPLAFLLHDQVSMARAYEMVLSTLKYKATKLHSHLTSSALNLKPEEYLDPIFRCLFAYNLPPEHVSRVWDIFVFEGDKALVRAAVAVLGRLESKLYGSKEEILDLVSWSNKKAWDVGTEDGFIRAVREAGKVDGRGEVRGA</sequence>
<dbReference type="Pfam" id="PF00566">
    <property type="entry name" value="RabGAP-TBC"/>
    <property type="match status" value="1"/>
</dbReference>
<evidence type="ECO:0000313" key="4">
    <source>
        <dbReference type="Proteomes" id="UP001324427"/>
    </source>
</evidence>
<dbReference type="SUPFAM" id="SSF47923">
    <property type="entry name" value="Ypt/Rab-GAP domain of gyp1p"/>
    <property type="match status" value="2"/>
</dbReference>
<feature type="compositionally biased region" description="Basic and acidic residues" evidence="1">
    <location>
        <begin position="127"/>
        <end position="159"/>
    </location>
</feature>
<feature type="compositionally biased region" description="Acidic residues" evidence="1">
    <location>
        <begin position="296"/>
        <end position="306"/>
    </location>
</feature>
<dbReference type="InterPro" id="IPR050302">
    <property type="entry name" value="Rab_GAP_TBC_domain"/>
</dbReference>
<protein>
    <recommendedName>
        <fullName evidence="2">Rab-GAP TBC domain-containing protein</fullName>
    </recommendedName>
</protein>
<dbReference type="PROSITE" id="PS50086">
    <property type="entry name" value="TBC_RABGAP"/>
    <property type="match status" value="1"/>
</dbReference>
<reference evidence="3 4" key="1">
    <citation type="submission" date="2021-11" db="EMBL/GenBank/DDBJ databases">
        <title>Black yeast isolated from Biological Soil Crust.</title>
        <authorList>
            <person name="Kurbessoian T."/>
        </authorList>
    </citation>
    <scope>NUCLEOTIDE SEQUENCE [LARGE SCALE GENOMIC DNA]</scope>
    <source>
        <strain evidence="3 4">CCFEE 5522</strain>
    </source>
</reference>
<accession>A0AAV9JLF1</accession>
<dbReference type="PANTHER" id="PTHR47219">
    <property type="entry name" value="RAB GTPASE-ACTIVATING PROTEIN 1-LIKE"/>
    <property type="match status" value="1"/>
</dbReference>
<feature type="compositionally biased region" description="Polar residues" evidence="1">
    <location>
        <begin position="238"/>
        <end position="268"/>
    </location>
</feature>
<feature type="region of interest" description="Disordered" evidence="1">
    <location>
        <begin position="428"/>
        <end position="456"/>
    </location>
</feature>
<dbReference type="InterPro" id="IPR035969">
    <property type="entry name" value="Rab-GAP_TBC_sf"/>
</dbReference>
<dbReference type="Pfam" id="PF22874">
    <property type="entry name" value="SBE2_M"/>
    <property type="match status" value="1"/>
</dbReference>
<dbReference type="AlphaFoldDB" id="A0AAV9JLF1"/>
<feature type="compositionally biased region" description="Low complexity" evidence="1">
    <location>
        <begin position="336"/>
        <end position="348"/>
    </location>
</feature>
<comment type="caution">
    <text evidence="3">The sequence shown here is derived from an EMBL/GenBank/DDBJ whole genome shotgun (WGS) entry which is preliminary data.</text>
</comment>